<accession>A0AAE0YVR5</accession>
<dbReference type="Proteomes" id="UP001283361">
    <property type="component" value="Unassembled WGS sequence"/>
</dbReference>
<sequence>MHYPVTAVPGLHQARLSPYKLLSIEVPGLAGNDTKQFGCAYQKQNDEPGITATGLMAGSEPRCELMRPLSKPLATCRPAKKARSESDD</sequence>
<keyword evidence="2" id="KW-1185">Reference proteome</keyword>
<proteinExistence type="predicted"/>
<gene>
    <name evidence="1" type="ORF">RRG08_058320</name>
</gene>
<evidence type="ECO:0000313" key="1">
    <source>
        <dbReference type="EMBL" id="KAK3758013.1"/>
    </source>
</evidence>
<comment type="caution">
    <text evidence="1">The sequence shown here is derived from an EMBL/GenBank/DDBJ whole genome shotgun (WGS) entry which is preliminary data.</text>
</comment>
<reference evidence="1" key="1">
    <citation type="journal article" date="2023" name="G3 (Bethesda)">
        <title>A reference genome for the long-term kleptoplast-retaining sea slug Elysia crispata morphotype clarki.</title>
        <authorList>
            <person name="Eastman K.E."/>
            <person name="Pendleton A.L."/>
            <person name="Shaikh M.A."/>
            <person name="Suttiyut T."/>
            <person name="Ogas R."/>
            <person name="Tomko P."/>
            <person name="Gavelis G."/>
            <person name="Widhalm J.R."/>
            <person name="Wisecaver J.H."/>
        </authorList>
    </citation>
    <scope>NUCLEOTIDE SEQUENCE</scope>
    <source>
        <strain evidence="1">ECLA1</strain>
    </source>
</reference>
<dbReference type="EMBL" id="JAWDGP010005302">
    <property type="protein sequence ID" value="KAK3758013.1"/>
    <property type="molecule type" value="Genomic_DNA"/>
</dbReference>
<dbReference type="AlphaFoldDB" id="A0AAE0YVR5"/>
<evidence type="ECO:0000313" key="2">
    <source>
        <dbReference type="Proteomes" id="UP001283361"/>
    </source>
</evidence>
<organism evidence="1 2">
    <name type="scientific">Elysia crispata</name>
    <name type="common">lettuce slug</name>
    <dbReference type="NCBI Taxonomy" id="231223"/>
    <lineage>
        <taxon>Eukaryota</taxon>
        <taxon>Metazoa</taxon>
        <taxon>Spiralia</taxon>
        <taxon>Lophotrochozoa</taxon>
        <taxon>Mollusca</taxon>
        <taxon>Gastropoda</taxon>
        <taxon>Heterobranchia</taxon>
        <taxon>Euthyneura</taxon>
        <taxon>Panpulmonata</taxon>
        <taxon>Sacoglossa</taxon>
        <taxon>Placobranchoidea</taxon>
        <taxon>Plakobranchidae</taxon>
        <taxon>Elysia</taxon>
    </lineage>
</organism>
<protein>
    <submittedName>
        <fullName evidence="1">Uncharacterized protein</fullName>
    </submittedName>
</protein>
<name>A0AAE0YVR5_9GAST</name>